<evidence type="ECO:0000313" key="3">
    <source>
        <dbReference type="EMBL" id="AUG89707.1"/>
    </source>
</evidence>
<dbReference type="InterPro" id="IPR035145">
    <property type="entry name" value="DUF5482"/>
</dbReference>
<protein>
    <submittedName>
        <fullName evidence="1">Uncharacterized protein</fullName>
    </submittedName>
</protein>
<accession>A0A219YH67</accession>
<geneLocation type="plasmid" evidence="3">
    <name>pDH4C</name>
</geneLocation>
<reference evidence="2" key="2">
    <citation type="submission" date="2016-09" db="EMBL/GenBank/DDBJ databases">
        <title>The characteristics of the autonomous linear plasmid pDH6A from Debaryomyces hansenii yeast.</title>
        <authorList>
            <person name="Polomska X."/>
            <person name="Neuveglise C."/>
        </authorList>
    </citation>
    <scope>NUCLEOTIDE SEQUENCE</scope>
    <source>
        <strain evidence="2">7g</strain>
        <plasmid evidence="2">pDH6B</plasmid>
    </source>
</reference>
<evidence type="ECO:0000313" key="1">
    <source>
        <dbReference type="EMBL" id="APZ80127.1"/>
    </source>
</evidence>
<evidence type="ECO:0000313" key="2">
    <source>
        <dbReference type="EMBL" id="APZ80136.1"/>
    </source>
</evidence>
<dbReference type="AlphaFoldDB" id="A0A219YH67"/>
<name>A0A219YH67_DEBHN</name>
<dbReference type="EMBL" id="KX904876">
    <property type="protein sequence ID" value="APZ80136.1"/>
    <property type="molecule type" value="Genomic_DNA"/>
</dbReference>
<reference evidence="1" key="1">
    <citation type="submission" date="2016-09" db="EMBL/GenBank/DDBJ databases">
        <title>Characterization of pDH5A/B linear plasmid system from Debaryomyces hansenii yeast.</title>
        <authorList>
            <person name="Polomska X."/>
            <person name="Neuveglise C."/>
        </authorList>
    </citation>
    <scope>NUCLEOTIDE SEQUENCE</scope>
    <source>
        <strain evidence="1">5c</strain>
        <plasmid evidence="1">pDH5B</plasmid>
    </source>
</reference>
<dbReference type="EMBL" id="KX904875">
    <property type="protein sequence ID" value="APZ80127.1"/>
    <property type="molecule type" value="Genomic_DNA"/>
</dbReference>
<geneLocation type="plasmid" evidence="2">
    <name>pDH6B</name>
</geneLocation>
<organism evidence="1">
    <name type="scientific">Debaryomyces hansenii</name>
    <name type="common">Yeast</name>
    <name type="synonym">Torulaspora hansenii</name>
    <dbReference type="NCBI Taxonomy" id="4959"/>
    <lineage>
        <taxon>Eukaryota</taxon>
        <taxon>Fungi</taxon>
        <taxon>Dikarya</taxon>
        <taxon>Ascomycota</taxon>
        <taxon>Saccharomycotina</taxon>
        <taxon>Pichiomycetes</taxon>
        <taxon>Debaryomycetaceae</taxon>
        <taxon>Debaryomyces</taxon>
    </lineage>
</organism>
<reference evidence="3" key="3">
    <citation type="submission" date="2017-08" db="EMBL/GenBank/DDBJ databases">
        <title>Characterization of pDH4A/B/C linear plasmid system of Debaryomyces hansenii yeast.</title>
        <authorList>
            <person name="Polomska X."/>
            <person name="Neuveglise C."/>
        </authorList>
    </citation>
    <scope>NUCLEOTIDE SEQUENCE</scope>
    <source>
        <strain evidence="3">4e</strain>
        <plasmid evidence="3">pDH4C</plasmid>
    </source>
</reference>
<dbReference type="Pfam" id="PF17579">
    <property type="entry name" value="DUF5482"/>
    <property type="match status" value="1"/>
</dbReference>
<sequence length="161" mass="18472">MIYNKVETDLIKLGNAKKFNPSEEKWITPVYYNGEPLEFTLKNKYVKIEGIEENIYNKDYITIKSKEFSDIIETIVKKLGTTNPLTTDGSFRAVINSKTKSSEEISKLRQANFNACISLSIPTIYSDENKKTVQIYAKDIVVTKILDDNLEIDFDKLQLAM</sequence>
<dbReference type="EMBL" id="MF795093">
    <property type="protein sequence ID" value="AUG89707.1"/>
    <property type="molecule type" value="Genomic_DNA"/>
</dbReference>
<keyword evidence="1" id="KW-0614">Plasmid</keyword>
<proteinExistence type="predicted"/>
<geneLocation type="plasmid" evidence="1">
    <name>pDH5B</name>
</geneLocation>